<evidence type="ECO:0000256" key="2">
    <source>
        <dbReference type="SAM" id="SignalP"/>
    </source>
</evidence>
<protein>
    <submittedName>
        <fullName evidence="4">T9SS type A sorting domain-containing protein</fullName>
    </submittedName>
</protein>
<feature type="domain" description="Secretion system C-terminal sorting" evidence="3">
    <location>
        <begin position="383"/>
        <end position="448"/>
    </location>
</feature>
<proteinExistence type="predicted"/>
<feature type="chain" id="PRO_5021857436" evidence="2">
    <location>
        <begin position="22"/>
        <end position="448"/>
    </location>
</feature>
<accession>A0A556MQ06</accession>
<keyword evidence="5" id="KW-1185">Reference proteome</keyword>
<gene>
    <name evidence="4" type="ORF">FO442_13175</name>
</gene>
<dbReference type="Pfam" id="PF18962">
    <property type="entry name" value="Por_Secre_tail"/>
    <property type="match status" value="1"/>
</dbReference>
<evidence type="ECO:0000256" key="1">
    <source>
        <dbReference type="ARBA" id="ARBA00022729"/>
    </source>
</evidence>
<feature type="signal peptide" evidence="2">
    <location>
        <begin position="1"/>
        <end position="21"/>
    </location>
</feature>
<organism evidence="4 5">
    <name type="scientific">Fluviicola chungangensis</name>
    <dbReference type="NCBI Taxonomy" id="2597671"/>
    <lineage>
        <taxon>Bacteria</taxon>
        <taxon>Pseudomonadati</taxon>
        <taxon>Bacteroidota</taxon>
        <taxon>Flavobacteriia</taxon>
        <taxon>Flavobacteriales</taxon>
        <taxon>Crocinitomicaceae</taxon>
        <taxon>Fluviicola</taxon>
    </lineage>
</organism>
<evidence type="ECO:0000313" key="5">
    <source>
        <dbReference type="Proteomes" id="UP000316008"/>
    </source>
</evidence>
<dbReference type="Proteomes" id="UP000316008">
    <property type="component" value="Unassembled WGS sequence"/>
</dbReference>
<keyword evidence="1 2" id="KW-0732">Signal</keyword>
<dbReference type="NCBIfam" id="TIGR04183">
    <property type="entry name" value="Por_Secre_tail"/>
    <property type="match status" value="1"/>
</dbReference>
<dbReference type="AlphaFoldDB" id="A0A556MQ06"/>
<dbReference type="RefSeq" id="WP_144333668.1">
    <property type="nucleotide sequence ID" value="NZ_VLPL01000006.1"/>
</dbReference>
<dbReference type="InterPro" id="IPR011043">
    <property type="entry name" value="Gal_Oxase/kelch_b-propeller"/>
</dbReference>
<dbReference type="EMBL" id="VLPL01000006">
    <property type="protein sequence ID" value="TSJ42037.1"/>
    <property type="molecule type" value="Genomic_DNA"/>
</dbReference>
<evidence type="ECO:0000313" key="4">
    <source>
        <dbReference type="EMBL" id="TSJ42037.1"/>
    </source>
</evidence>
<dbReference type="SUPFAM" id="SSF50965">
    <property type="entry name" value="Galactose oxidase, central domain"/>
    <property type="match status" value="1"/>
</dbReference>
<evidence type="ECO:0000259" key="3">
    <source>
        <dbReference type="Pfam" id="PF18962"/>
    </source>
</evidence>
<dbReference type="InterPro" id="IPR026444">
    <property type="entry name" value="Secre_tail"/>
</dbReference>
<comment type="caution">
    <text evidence="4">The sequence shown here is derived from an EMBL/GenBank/DDBJ whole genome shotgun (WGS) entry which is preliminary data.</text>
</comment>
<name>A0A556MQ06_9FLAO</name>
<reference evidence="4 5" key="1">
    <citation type="submission" date="2019-07" db="EMBL/GenBank/DDBJ databases">
        <authorList>
            <person name="Huq M.A."/>
        </authorList>
    </citation>
    <scope>NUCLEOTIDE SEQUENCE [LARGE SCALE GENOMIC DNA]</scope>
    <source>
        <strain evidence="4 5">MAH-3</strain>
    </source>
</reference>
<dbReference type="OrthoDB" id="9761875at2"/>
<sequence length="448" mass="48270">MTKLLLTGIALLILSSTTLFAQWTTVCGTGNGFVDNFEVFNNELYATGFFTNLCGTANNHIVKWDGSAFQPVGTGYQYAGHQLKYLGNFLYFVGYEPTVTDSNWVYQYGGTDFFKVGEGVYLTNAVSGGSQTANLYALEEYNGNIIACGEFDRVGNKAISGIMQWDGSAWDSLGSGLSGNIAGTAPVMYPHDMCHLGTDLIVAGNFLKAGGITVNGIARWDGSQWHNLGEGFNGTVYGMGVFNGELYAGGDFTMSGSTALKCVAKWNGTAWVDPGFRVYYNNSGDYSFVHTLKVFNSKLYIAGGFDRVVEGTTVHMGQGICAFDGTTVDTLGGGTPNREIEGIAWYDGDLYVGGGINNSNSYIAKYDGSASLSELEKITWTIVPNPAENSCTLSGSKKDQLISILTLEGRCCKTILAEESETQIDFSELSSGVYLVKIGDQQRRIVKK</sequence>